<dbReference type="Proteomes" id="UP001239111">
    <property type="component" value="Chromosome 3"/>
</dbReference>
<accession>A0ACC2NKK3</accession>
<reference evidence="1" key="1">
    <citation type="submission" date="2023-04" db="EMBL/GenBank/DDBJ databases">
        <title>A chromosome-level genome assembly of the parasitoid wasp Eretmocerus hayati.</title>
        <authorList>
            <person name="Zhong Y."/>
            <person name="Liu S."/>
            <person name="Liu Y."/>
        </authorList>
    </citation>
    <scope>NUCLEOTIDE SEQUENCE</scope>
    <source>
        <strain evidence="1">ZJU_SS_LIU_2023</strain>
    </source>
</reference>
<proteinExistence type="predicted"/>
<dbReference type="EMBL" id="CM056743">
    <property type="protein sequence ID" value="KAJ8671343.1"/>
    <property type="molecule type" value="Genomic_DNA"/>
</dbReference>
<gene>
    <name evidence="1" type="ORF">QAD02_002602</name>
</gene>
<sequence length="110" mass="13169">CTSMIDRWYNQSEPVHRQGRQEEVPDGRYPRSFKGRYRNLKQDFKFLIYENECFQEILRSTQRKLLKASRDRSFLLDRILNHGRINTAFSDSDDETESSGDDSRKEVMLD</sequence>
<name>A0ACC2NKK3_9HYME</name>
<evidence type="ECO:0000313" key="1">
    <source>
        <dbReference type="EMBL" id="KAJ8671343.1"/>
    </source>
</evidence>
<evidence type="ECO:0000313" key="2">
    <source>
        <dbReference type="Proteomes" id="UP001239111"/>
    </source>
</evidence>
<protein>
    <submittedName>
        <fullName evidence="1">Uncharacterized protein</fullName>
    </submittedName>
</protein>
<comment type="caution">
    <text evidence="1">The sequence shown here is derived from an EMBL/GenBank/DDBJ whole genome shotgun (WGS) entry which is preliminary data.</text>
</comment>
<organism evidence="1 2">
    <name type="scientific">Eretmocerus hayati</name>
    <dbReference type="NCBI Taxonomy" id="131215"/>
    <lineage>
        <taxon>Eukaryota</taxon>
        <taxon>Metazoa</taxon>
        <taxon>Ecdysozoa</taxon>
        <taxon>Arthropoda</taxon>
        <taxon>Hexapoda</taxon>
        <taxon>Insecta</taxon>
        <taxon>Pterygota</taxon>
        <taxon>Neoptera</taxon>
        <taxon>Endopterygota</taxon>
        <taxon>Hymenoptera</taxon>
        <taxon>Apocrita</taxon>
        <taxon>Proctotrupomorpha</taxon>
        <taxon>Chalcidoidea</taxon>
        <taxon>Aphelinidae</taxon>
        <taxon>Aphelininae</taxon>
        <taxon>Eretmocerus</taxon>
    </lineage>
</organism>
<feature type="non-terminal residue" evidence="1">
    <location>
        <position position="110"/>
    </location>
</feature>
<feature type="non-terminal residue" evidence="1">
    <location>
        <position position="1"/>
    </location>
</feature>
<keyword evidence="2" id="KW-1185">Reference proteome</keyword>